<accession>A0A6P1NSE7</accession>
<keyword evidence="12 19" id="KW-0675">Receptor</keyword>
<dbReference type="GO" id="GO:0009279">
    <property type="term" value="C:cell outer membrane"/>
    <property type="evidence" value="ECO:0007669"/>
    <property type="project" value="UniProtKB-SubCell"/>
</dbReference>
<evidence type="ECO:0000256" key="12">
    <source>
        <dbReference type="ARBA" id="ARBA00023170"/>
    </source>
</evidence>
<dbReference type="PROSITE" id="PS52016">
    <property type="entry name" value="TONB_DEPENDENT_REC_3"/>
    <property type="match status" value="1"/>
</dbReference>
<keyword evidence="9" id="KW-0406">Ion transport</keyword>
<dbReference type="NCBIfam" id="TIGR01783">
    <property type="entry name" value="TonB-siderophor"/>
    <property type="match status" value="1"/>
</dbReference>
<evidence type="ECO:0000256" key="6">
    <source>
        <dbReference type="ARBA" id="ARBA00022692"/>
    </source>
</evidence>
<dbReference type="Pfam" id="PF07715">
    <property type="entry name" value="Plug"/>
    <property type="match status" value="1"/>
</dbReference>
<proteinExistence type="inferred from homology"/>
<dbReference type="EMBL" id="CP047897">
    <property type="protein sequence ID" value="QHL86607.1"/>
    <property type="molecule type" value="Genomic_DNA"/>
</dbReference>
<evidence type="ECO:0000256" key="5">
    <source>
        <dbReference type="ARBA" id="ARBA00022496"/>
    </source>
</evidence>
<dbReference type="Gene3D" id="2.40.170.20">
    <property type="entry name" value="TonB-dependent receptor, beta-barrel domain"/>
    <property type="match status" value="1"/>
</dbReference>
<comment type="subcellular location">
    <subcellularLocation>
        <location evidence="1 14">Cell outer membrane</location>
        <topology evidence="1 14">Multi-pass membrane protein</topology>
    </subcellularLocation>
</comment>
<feature type="domain" description="TonB-dependent receptor plug" evidence="18">
    <location>
        <begin position="141"/>
        <end position="238"/>
    </location>
</feature>
<dbReference type="KEGG" id="nib:GU926_03790"/>
<dbReference type="GO" id="GO:0015344">
    <property type="term" value="F:siderophore uptake transmembrane transporter activity"/>
    <property type="evidence" value="ECO:0007669"/>
    <property type="project" value="TreeGrafter"/>
</dbReference>
<gene>
    <name evidence="19" type="ORF">GU926_03790</name>
</gene>
<evidence type="ECO:0000256" key="7">
    <source>
        <dbReference type="ARBA" id="ARBA00022729"/>
    </source>
</evidence>
<evidence type="ECO:0000256" key="2">
    <source>
        <dbReference type="ARBA" id="ARBA00009810"/>
    </source>
</evidence>
<keyword evidence="6 14" id="KW-0812">Transmembrane</keyword>
<organism evidence="19 20">
    <name type="scientific">Nibribacter ruber</name>
    <dbReference type="NCBI Taxonomy" id="2698458"/>
    <lineage>
        <taxon>Bacteria</taxon>
        <taxon>Pseudomonadati</taxon>
        <taxon>Bacteroidota</taxon>
        <taxon>Cytophagia</taxon>
        <taxon>Cytophagales</taxon>
        <taxon>Hymenobacteraceae</taxon>
        <taxon>Nibribacter</taxon>
    </lineage>
</organism>
<keyword evidence="10 15" id="KW-0798">TonB box</keyword>
<feature type="domain" description="TonB-dependent receptor-like beta-barrel" evidence="17">
    <location>
        <begin position="316"/>
        <end position="776"/>
    </location>
</feature>
<keyword evidence="11 14" id="KW-0472">Membrane</keyword>
<dbReference type="SUPFAM" id="SSF49464">
    <property type="entry name" value="Carboxypeptidase regulatory domain-like"/>
    <property type="match status" value="1"/>
</dbReference>
<dbReference type="RefSeq" id="WP_160689166.1">
    <property type="nucleotide sequence ID" value="NZ_CP047897.1"/>
</dbReference>
<dbReference type="Gene3D" id="2.60.40.1120">
    <property type="entry name" value="Carboxypeptidase-like, regulatory domain"/>
    <property type="match status" value="1"/>
</dbReference>
<feature type="chain" id="PRO_5026723952" evidence="16">
    <location>
        <begin position="30"/>
        <end position="806"/>
    </location>
</feature>
<keyword evidence="3 14" id="KW-0813">Transport</keyword>
<evidence type="ECO:0000256" key="8">
    <source>
        <dbReference type="ARBA" id="ARBA00023004"/>
    </source>
</evidence>
<dbReference type="InterPro" id="IPR039426">
    <property type="entry name" value="TonB-dep_rcpt-like"/>
</dbReference>
<dbReference type="InterPro" id="IPR000531">
    <property type="entry name" value="Beta-barrel_TonB"/>
</dbReference>
<keyword evidence="4 14" id="KW-1134">Transmembrane beta strand</keyword>
<dbReference type="GO" id="GO:0015891">
    <property type="term" value="P:siderophore transport"/>
    <property type="evidence" value="ECO:0007669"/>
    <property type="project" value="InterPro"/>
</dbReference>
<dbReference type="InterPro" id="IPR010105">
    <property type="entry name" value="TonB_sidphr_rcpt"/>
</dbReference>
<evidence type="ECO:0000256" key="10">
    <source>
        <dbReference type="ARBA" id="ARBA00023077"/>
    </source>
</evidence>
<keyword evidence="8" id="KW-0408">Iron</keyword>
<keyword evidence="13 14" id="KW-0998">Cell outer membrane</keyword>
<feature type="signal peptide" evidence="16">
    <location>
        <begin position="1"/>
        <end position="29"/>
    </location>
</feature>
<reference evidence="19 20" key="1">
    <citation type="submission" date="2020-01" db="EMBL/GenBank/DDBJ databases">
        <authorList>
            <person name="Kim M."/>
        </authorList>
    </citation>
    <scope>NUCLEOTIDE SEQUENCE [LARGE SCALE GENOMIC DNA]</scope>
    <source>
        <strain evidence="19 20">BT10</strain>
    </source>
</reference>
<dbReference type="InterPro" id="IPR008969">
    <property type="entry name" value="CarboxyPept-like_regulatory"/>
</dbReference>
<dbReference type="Pfam" id="PF00593">
    <property type="entry name" value="TonB_dep_Rec_b-barrel"/>
    <property type="match status" value="1"/>
</dbReference>
<dbReference type="Gene3D" id="2.170.130.10">
    <property type="entry name" value="TonB-dependent receptor, plug domain"/>
    <property type="match status" value="1"/>
</dbReference>
<dbReference type="InterPro" id="IPR012910">
    <property type="entry name" value="Plug_dom"/>
</dbReference>
<dbReference type="GO" id="GO:0038023">
    <property type="term" value="F:signaling receptor activity"/>
    <property type="evidence" value="ECO:0007669"/>
    <property type="project" value="InterPro"/>
</dbReference>
<evidence type="ECO:0000313" key="19">
    <source>
        <dbReference type="EMBL" id="QHL86607.1"/>
    </source>
</evidence>
<evidence type="ECO:0000256" key="11">
    <source>
        <dbReference type="ARBA" id="ARBA00023136"/>
    </source>
</evidence>
<dbReference type="SUPFAM" id="SSF56935">
    <property type="entry name" value="Porins"/>
    <property type="match status" value="1"/>
</dbReference>
<dbReference type="Pfam" id="PF13715">
    <property type="entry name" value="CarbopepD_reg_2"/>
    <property type="match status" value="1"/>
</dbReference>
<dbReference type="CDD" id="cd01347">
    <property type="entry name" value="ligand_gated_channel"/>
    <property type="match status" value="1"/>
</dbReference>
<sequence length="806" mass="88899">MHSTYTYSNTPKSLLLLCFFFLSSLSLMAQQNVLRGRITTPDGEPAAYVSVLLKEANRAAITSEEGTYQFKHIPAGTYTLMATCIGFESQEKTISVAAGQTNIQDFTVTKTSTQLQEVTVTGRQSINEKPMAIGKIAIKPLDLPQSTTIIGAEVLEKQQVQTLGEVLQNVNGVYQMGATGGTQEEIAGRGFAFGSSNTFKNGSRFNNGIMPEMSGLERVEVLKGSNAILFGNVAAGGVLNLVTKKPKFEHGGEVSLRAGSYDYYKPAIDVYGAINHSEKVAYRLNTSYLNSGSFRDQVKAERFYINPSLLFKAGAKTDILLEGDYMHDTRTPDYGVGAINYAITDLPRSAYLGVSFGKNEVKQRSAMATITHRLNDKFEIRSTSSFQNYNVALLTTSRPTNFVLDAEGRYNGDLKRGLQRSASDEKYYLTQLDLTGKFNTGFLQHTLLVGADVDKYDTEAPSFNAISSYDVINIYHLNPDNQRKDIPDFITKPYNTKTVSNRFGVYAQDLISVSEKVKVLAGLRYSAIDTEGESTVTDAQTKKEVLGTTSSYDYAFSPRTGVVFQPTQNMSLFVSYANSFTPNTGTDVNMKPLDPSITDQYEVGIKNELLNGLLSANVTAYQIKNSNFAQRALFLANGVTANTNNNIKELAGEVTSQGVEVDIMSKPMLGWSLLGGYSYNDTRYTKSNTYAKNERLRYNPSHTANASLFYSFQNETLSGLNLGATAFYVGDRLAGRNRTDANPNFKLIALPNYMLFDAHVGYTLQRVSVRLKLTNLLNKLSYNAHDDNSINPIAPRQFMTTIAYKL</sequence>
<evidence type="ECO:0000256" key="13">
    <source>
        <dbReference type="ARBA" id="ARBA00023237"/>
    </source>
</evidence>
<evidence type="ECO:0000256" key="15">
    <source>
        <dbReference type="RuleBase" id="RU003357"/>
    </source>
</evidence>
<evidence type="ECO:0000256" key="3">
    <source>
        <dbReference type="ARBA" id="ARBA00022448"/>
    </source>
</evidence>
<keyword evidence="5" id="KW-0410">Iron transport</keyword>
<dbReference type="InterPro" id="IPR036942">
    <property type="entry name" value="Beta-barrel_TonB_sf"/>
</dbReference>
<evidence type="ECO:0000256" key="1">
    <source>
        <dbReference type="ARBA" id="ARBA00004571"/>
    </source>
</evidence>
<evidence type="ECO:0000256" key="16">
    <source>
        <dbReference type="SAM" id="SignalP"/>
    </source>
</evidence>
<keyword evidence="7 16" id="KW-0732">Signal</keyword>
<evidence type="ECO:0000256" key="14">
    <source>
        <dbReference type="PROSITE-ProRule" id="PRU01360"/>
    </source>
</evidence>
<dbReference type="Proteomes" id="UP000464214">
    <property type="component" value="Chromosome"/>
</dbReference>
<protein>
    <submittedName>
        <fullName evidence="19">TonB-dependent siderophore receptor</fullName>
    </submittedName>
</protein>
<evidence type="ECO:0000256" key="4">
    <source>
        <dbReference type="ARBA" id="ARBA00022452"/>
    </source>
</evidence>
<evidence type="ECO:0000259" key="17">
    <source>
        <dbReference type="Pfam" id="PF00593"/>
    </source>
</evidence>
<keyword evidence="20" id="KW-1185">Reference proteome</keyword>
<name>A0A6P1NSE7_9BACT</name>
<evidence type="ECO:0000313" key="20">
    <source>
        <dbReference type="Proteomes" id="UP000464214"/>
    </source>
</evidence>
<dbReference type="PANTHER" id="PTHR32552:SF68">
    <property type="entry name" value="FERRICHROME OUTER MEMBRANE TRANSPORTER_PHAGE RECEPTOR"/>
    <property type="match status" value="1"/>
</dbReference>
<dbReference type="PANTHER" id="PTHR32552">
    <property type="entry name" value="FERRICHROME IRON RECEPTOR-RELATED"/>
    <property type="match status" value="1"/>
</dbReference>
<comment type="similarity">
    <text evidence="2 14 15">Belongs to the TonB-dependent receptor family.</text>
</comment>
<dbReference type="InterPro" id="IPR037066">
    <property type="entry name" value="Plug_dom_sf"/>
</dbReference>
<evidence type="ECO:0000256" key="9">
    <source>
        <dbReference type="ARBA" id="ARBA00023065"/>
    </source>
</evidence>
<dbReference type="AlphaFoldDB" id="A0A6P1NSE7"/>
<evidence type="ECO:0000259" key="18">
    <source>
        <dbReference type="Pfam" id="PF07715"/>
    </source>
</evidence>